<feature type="transmembrane region" description="Helical" evidence="10">
    <location>
        <begin position="116"/>
        <end position="135"/>
    </location>
</feature>
<keyword evidence="6 10" id="KW-0472">Membrane</keyword>
<evidence type="ECO:0000256" key="2">
    <source>
        <dbReference type="ARBA" id="ARBA00010694"/>
    </source>
</evidence>
<evidence type="ECO:0000313" key="12">
    <source>
        <dbReference type="Proteomes" id="UP000014500"/>
    </source>
</evidence>
<keyword evidence="4 10" id="KW-0812">Transmembrane</keyword>
<evidence type="ECO:0000256" key="7">
    <source>
        <dbReference type="ARBA" id="ARBA00039669"/>
    </source>
</evidence>
<evidence type="ECO:0000256" key="3">
    <source>
        <dbReference type="ARBA" id="ARBA00022448"/>
    </source>
</evidence>
<dbReference type="EnsemblMetazoa" id="SMAR006947-RA">
    <property type="protein sequence ID" value="SMAR006947-PA"/>
    <property type="gene ID" value="SMAR006947"/>
</dbReference>
<evidence type="ECO:0000256" key="8">
    <source>
        <dbReference type="ARBA" id="ARBA00041866"/>
    </source>
</evidence>
<dbReference type="HOGENOM" id="CLU_036019_2_2_1"/>
<accession>T1J0A4</accession>
<evidence type="ECO:0000256" key="10">
    <source>
        <dbReference type="SAM" id="Phobius"/>
    </source>
</evidence>
<dbReference type="EMBL" id="JH431734">
    <property type="status" value="NOT_ANNOTATED_CDS"/>
    <property type="molecule type" value="Genomic_DNA"/>
</dbReference>
<evidence type="ECO:0000256" key="9">
    <source>
        <dbReference type="ARBA" id="ARBA00042729"/>
    </source>
</evidence>
<dbReference type="Proteomes" id="UP000014500">
    <property type="component" value="Unassembled WGS sequence"/>
</dbReference>
<dbReference type="PANTHER" id="PTHR10778">
    <property type="entry name" value="SOLUTE CARRIER FAMILY 35 MEMBER B"/>
    <property type="match status" value="1"/>
</dbReference>
<reference evidence="11" key="2">
    <citation type="submission" date="2015-02" db="UniProtKB">
        <authorList>
            <consortium name="EnsemblMetazoa"/>
        </authorList>
    </citation>
    <scope>IDENTIFICATION</scope>
</reference>
<dbReference type="OMA" id="VQMEMLF"/>
<dbReference type="STRING" id="126957.T1J0A4"/>
<evidence type="ECO:0000313" key="11">
    <source>
        <dbReference type="EnsemblMetazoa" id="SMAR006947-PA"/>
    </source>
</evidence>
<proteinExistence type="inferred from homology"/>
<evidence type="ECO:0000256" key="6">
    <source>
        <dbReference type="ARBA" id="ARBA00023136"/>
    </source>
</evidence>
<dbReference type="AlphaFoldDB" id="T1J0A4"/>
<keyword evidence="12" id="KW-1185">Reference proteome</keyword>
<dbReference type="PANTHER" id="PTHR10778:SF8">
    <property type="entry name" value="ADENOSINE 3'-PHOSPHO 5'-PHOSPHOSULFATE TRANSPORTER 2"/>
    <property type="match status" value="1"/>
</dbReference>
<dbReference type="PhylomeDB" id="T1J0A4"/>
<feature type="transmembrane region" description="Helical" evidence="10">
    <location>
        <begin position="74"/>
        <end position="96"/>
    </location>
</feature>
<dbReference type="eggNOG" id="KOG1582">
    <property type="taxonomic scope" value="Eukaryota"/>
</dbReference>
<evidence type="ECO:0000256" key="1">
    <source>
        <dbReference type="ARBA" id="ARBA00004653"/>
    </source>
</evidence>
<dbReference type="InterPro" id="IPR013657">
    <property type="entry name" value="SCL35B1-4/HUT1"/>
</dbReference>
<dbReference type="GO" id="GO:0046964">
    <property type="term" value="F:3'-phosphoadenosine 5'-phosphosulfate transmembrane transporter activity"/>
    <property type="evidence" value="ECO:0007669"/>
    <property type="project" value="TreeGrafter"/>
</dbReference>
<protein>
    <recommendedName>
        <fullName evidence="7">Adenosine 3'-phospho 5'-phosphosulfate transporter 2</fullName>
    </recommendedName>
    <alternativeName>
        <fullName evidence="8">PAPS transporter 2</fullName>
    </alternativeName>
    <alternativeName>
        <fullName evidence="9">Solute carrier family 35 member B3 homolog</fullName>
    </alternativeName>
</protein>
<dbReference type="GO" id="GO:0000139">
    <property type="term" value="C:Golgi membrane"/>
    <property type="evidence" value="ECO:0007669"/>
    <property type="project" value="UniProtKB-SubCell"/>
</dbReference>
<feature type="transmembrane region" description="Helical" evidence="10">
    <location>
        <begin position="142"/>
        <end position="162"/>
    </location>
</feature>
<evidence type="ECO:0000256" key="5">
    <source>
        <dbReference type="ARBA" id="ARBA00022989"/>
    </source>
</evidence>
<evidence type="ECO:0000256" key="4">
    <source>
        <dbReference type="ARBA" id="ARBA00022692"/>
    </source>
</evidence>
<feature type="transmembrane region" description="Helical" evidence="10">
    <location>
        <begin position="168"/>
        <end position="187"/>
    </location>
</feature>
<comment type="similarity">
    <text evidence="2">Belongs to the nucleotide-sugar transporter family. SLC35B subfamily.</text>
</comment>
<dbReference type="Pfam" id="PF08449">
    <property type="entry name" value="UAA"/>
    <property type="match status" value="1"/>
</dbReference>
<dbReference type="GO" id="GO:0005789">
    <property type="term" value="C:endoplasmic reticulum membrane"/>
    <property type="evidence" value="ECO:0007669"/>
    <property type="project" value="TreeGrafter"/>
</dbReference>
<reference evidence="12" key="1">
    <citation type="submission" date="2011-05" db="EMBL/GenBank/DDBJ databases">
        <authorList>
            <person name="Richards S.R."/>
            <person name="Qu J."/>
            <person name="Jiang H."/>
            <person name="Jhangiani S.N."/>
            <person name="Agravi P."/>
            <person name="Goodspeed R."/>
            <person name="Gross S."/>
            <person name="Mandapat C."/>
            <person name="Jackson L."/>
            <person name="Mathew T."/>
            <person name="Pu L."/>
            <person name="Thornton R."/>
            <person name="Saada N."/>
            <person name="Wilczek-Boney K.B."/>
            <person name="Lee S."/>
            <person name="Kovar C."/>
            <person name="Wu Y."/>
            <person name="Scherer S.E."/>
            <person name="Worley K.C."/>
            <person name="Muzny D.M."/>
            <person name="Gibbs R."/>
        </authorList>
    </citation>
    <scope>NUCLEOTIDE SEQUENCE</scope>
    <source>
        <strain evidence="12">Brora</strain>
    </source>
</reference>
<comment type="subcellular location">
    <subcellularLocation>
        <location evidence="1">Golgi apparatus membrane</location>
        <topology evidence="1">Multi-pass membrane protein</topology>
    </subcellularLocation>
</comment>
<name>T1J0A4_STRMM</name>
<organism evidence="11 12">
    <name type="scientific">Strigamia maritima</name>
    <name type="common">European centipede</name>
    <name type="synonym">Geophilus maritimus</name>
    <dbReference type="NCBI Taxonomy" id="126957"/>
    <lineage>
        <taxon>Eukaryota</taxon>
        <taxon>Metazoa</taxon>
        <taxon>Ecdysozoa</taxon>
        <taxon>Arthropoda</taxon>
        <taxon>Myriapoda</taxon>
        <taxon>Chilopoda</taxon>
        <taxon>Pleurostigmophora</taxon>
        <taxon>Geophilomorpha</taxon>
        <taxon>Linotaeniidae</taxon>
        <taxon>Strigamia</taxon>
    </lineage>
</organism>
<keyword evidence="5 10" id="KW-1133">Transmembrane helix</keyword>
<feature type="transmembrane region" description="Helical" evidence="10">
    <location>
        <begin position="45"/>
        <end position="62"/>
    </location>
</feature>
<keyword evidence="3" id="KW-0813">Transport</keyword>
<sequence length="204" mass="22384">MVGSVLIQGKNYGIFDFFAAVLMSVGIVFFTLADSEVSPNFDVRGVGMICIALAADAIIGNVQEKAMKSHQASNVEVVFYSYSIGLLYLFVGSFLFGNLIPAIKFCAEYPKETYGYAFIFSVTGYFGIQLVLNLIRLSGAFVAVTVTTLRKMVSIVISFLLFNKPFTLQYAWAGSLVVLGIYLNVYSKKLSTFSVKKSKTTIQV</sequence>
<feature type="transmembrane region" description="Helical" evidence="10">
    <location>
        <begin position="12"/>
        <end position="33"/>
    </location>
</feature>